<keyword evidence="4" id="KW-1185">Reference proteome</keyword>
<dbReference type="Pfam" id="PF00850">
    <property type="entry name" value="Hist_deacetyl"/>
    <property type="match status" value="1"/>
</dbReference>
<dbReference type="InterPro" id="IPR037138">
    <property type="entry name" value="His_deacetylse_dom_sf"/>
</dbReference>
<dbReference type="InterPro" id="IPR023696">
    <property type="entry name" value="Ureohydrolase_dom_sf"/>
</dbReference>
<dbReference type="OrthoDB" id="9808367at2"/>
<dbReference type="Gene3D" id="3.40.800.20">
    <property type="entry name" value="Histone deacetylase domain"/>
    <property type="match status" value="1"/>
</dbReference>
<feature type="domain" description="Histone deacetylase" evidence="2">
    <location>
        <begin position="39"/>
        <end position="321"/>
    </location>
</feature>
<dbReference type="GO" id="GO:0004407">
    <property type="term" value="F:histone deacetylase activity"/>
    <property type="evidence" value="ECO:0007669"/>
    <property type="project" value="TreeGrafter"/>
</dbReference>
<evidence type="ECO:0000256" key="1">
    <source>
        <dbReference type="ARBA" id="ARBA00005947"/>
    </source>
</evidence>
<dbReference type="PANTHER" id="PTHR10625">
    <property type="entry name" value="HISTONE DEACETYLASE HDAC1-RELATED"/>
    <property type="match status" value="1"/>
</dbReference>
<dbReference type="InterPro" id="IPR023801">
    <property type="entry name" value="His_deacetylse_dom"/>
</dbReference>
<dbReference type="PANTHER" id="PTHR10625:SF10">
    <property type="entry name" value="HISTONE DEACETYLASE HDAC1"/>
    <property type="match status" value="1"/>
</dbReference>
<dbReference type="STRING" id="390807.SAMN04488095_1623"/>
<dbReference type="AlphaFoldDB" id="A0A1I3LT91"/>
<evidence type="ECO:0000313" key="4">
    <source>
        <dbReference type="Proteomes" id="UP000199110"/>
    </source>
</evidence>
<dbReference type="InterPro" id="IPR000286">
    <property type="entry name" value="HDACs"/>
</dbReference>
<dbReference type="Proteomes" id="UP000199110">
    <property type="component" value="Unassembled WGS sequence"/>
</dbReference>
<sequence>MTTGFFFDERCFWHGGGNYAQMAPVGGLVQPIAGGGGLPEDPETKRRLVNLMRVTGLMDALDTRSAAPMTREDLLRVHPSAYLDVFKTASDSGGGEIGMRAPFGPGGYEIAALSAGLVGDALDAVLRDRLTNAYALSRPPGHHCLPDRPNGFCLLANIALAIRRSQAAGLCGKVAVLDWDVHHGNGTEAIFADDADVLTVSIHQENNYPLDTGQFDTDAKANLNIPLPPGSGHVIYLETMERLVLPALRAHAPDVIIIACGLDAAVLDPLGRMLATAETFRAMTRMVMDLADDICGGRLVMAHEGGYSEVYVPFCGHAVIAEMAGGAITAPDPFAAIFDKRQPGAAFDRFASGLIGEMVAARGD</sequence>
<organism evidence="3 4">
    <name type="scientific">Jannaschia pohangensis</name>
    <dbReference type="NCBI Taxonomy" id="390807"/>
    <lineage>
        <taxon>Bacteria</taxon>
        <taxon>Pseudomonadati</taxon>
        <taxon>Pseudomonadota</taxon>
        <taxon>Alphaproteobacteria</taxon>
        <taxon>Rhodobacterales</taxon>
        <taxon>Roseobacteraceae</taxon>
        <taxon>Jannaschia</taxon>
    </lineage>
</organism>
<dbReference type="RefSeq" id="WP_092779133.1">
    <property type="nucleotide sequence ID" value="NZ_FORA01000002.1"/>
</dbReference>
<comment type="similarity">
    <text evidence="1">Belongs to the histone deacetylase family.</text>
</comment>
<evidence type="ECO:0000313" key="3">
    <source>
        <dbReference type="EMBL" id="SFI87760.1"/>
    </source>
</evidence>
<protein>
    <submittedName>
        <fullName evidence="3">Acetoin utilization deacetylase AcuC</fullName>
    </submittedName>
</protein>
<dbReference type="EMBL" id="FORA01000002">
    <property type="protein sequence ID" value="SFI87760.1"/>
    <property type="molecule type" value="Genomic_DNA"/>
</dbReference>
<reference evidence="3 4" key="1">
    <citation type="submission" date="2016-10" db="EMBL/GenBank/DDBJ databases">
        <authorList>
            <person name="de Groot N.N."/>
        </authorList>
    </citation>
    <scope>NUCLEOTIDE SEQUENCE [LARGE SCALE GENOMIC DNA]</scope>
    <source>
        <strain evidence="3 4">DSM 19073</strain>
    </source>
</reference>
<name>A0A1I3LT91_9RHOB</name>
<dbReference type="CDD" id="cd09996">
    <property type="entry name" value="HDAC_classII_1"/>
    <property type="match status" value="1"/>
</dbReference>
<dbReference type="PRINTS" id="PR01270">
    <property type="entry name" value="HDASUPER"/>
</dbReference>
<proteinExistence type="inferred from homology"/>
<dbReference type="GO" id="GO:0040029">
    <property type="term" value="P:epigenetic regulation of gene expression"/>
    <property type="evidence" value="ECO:0007669"/>
    <property type="project" value="TreeGrafter"/>
</dbReference>
<accession>A0A1I3LT91</accession>
<gene>
    <name evidence="3" type="ORF">SAMN04488095_1623</name>
</gene>
<dbReference type="SUPFAM" id="SSF52768">
    <property type="entry name" value="Arginase/deacetylase"/>
    <property type="match status" value="1"/>
</dbReference>
<evidence type="ECO:0000259" key="2">
    <source>
        <dbReference type="Pfam" id="PF00850"/>
    </source>
</evidence>